<name>A0A161SCK7_BACCE</name>
<comment type="caution">
    <text evidence="1">The sequence shown here is derived from an EMBL/GenBank/DDBJ whole genome shotgun (WGS) entry which is preliminary data.</text>
</comment>
<evidence type="ECO:0000313" key="1">
    <source>
        <dbReference type="EMBL" id="KZD70932.1"/>
    </source>
</evidence>
<evidence type="ECO:0000313" key="2">
    <source>
        <dbReference type="Proteomes" id="UP000076482"/>
    </source>
</evidence>
<dbReference type="Proteomes" id="UP000076482">
    <property type="component" value="Unassembled WGS sequence"/>
</dbReference>
<gene>
    <name evidence="1" type="ORF">B4088_0988</name>
</gene>
<sequence>MGFASHSYSKSVADINKHIDYIAYREREGSHIEYGLFNEHDDQANVKEFQNLMDDKKTEHSEVAVAHKILFSMSQDEWDRSGFQPDDYKTIIRNTLKQWELEKGYRLKWCAALHLNEGHPHIHAVIKATYEDRDGIHHRLKVNPQDRKFFKEQFDKEKTALRGFEIPHHRERMQEIKYPIGKGFSMDVMDQMFYEVQRKLEREQWEREVERSR</sequence>
<protein>
    <submittedName>
        <fullName evidence="1">Relaxase/mobilization protein</fullName>
    </submittedName>
</protein>
<accession>A0A161SCK7</accession>
<dbReference type="PATRIC" id="fig|1396.535.peg.4831"/>
<dbReference type="RefSeq" id="WP_063260152.1">
    <property type="nucleotide sequence ID" value="NZ_LJKE01000022.1"/>
</dbReference>
<dbReference type="EMBL" id="LJKE01000022">
    <property type="protein sequence ID" value="KZD70932.1"/>
    <property type="molecule type" value="Genomic_DNA"/>
</dbReference>
<reference evidence="1 2" key="1">
    <citation type="submission" date="2015-09" db="EMBL/GenBank/DDBJ databases">
        <title>Bacillus cereus food isolates.</title>
        <authorList>
            <person name="Boekhorst J."/>
        </authorList>
    </citation>
    <scope>NUCLEOTIDE SEQUENCE [LARGE SCALE GENOMIC DNA]</scope>
    <source>
        <strain evidence="1 2">B4088</strain>
    </source>
</reference>
<proteinExistence type="predicted"/>
<organism evidence="1 2">
    <name type="scientific">Bacillus cereus</name>
    <dbReference type="NCBI Taxonomy" id="1396"/>
    <lineage>
        <taxon>Bacteria</taxon>
        <taxon>Bacillati</taxon>
        <taxon>Bacillota</taxon>
        <taxon>Bacilli</taxon>
        <taxon>Bacillales</taxon>
        <taxon>Bacillaceae</taxon>
        <taxon>Bacillus</taxon>
        <taxon>Bacillus cereus group</taxon>
    </lineage>
</organism>
<dbReference type="Gene3D" id="3.30.930.30">
    <property type="match status" value="1"/>
</dbReference>
<dbReference type="AlphaFoldDB" id="A0A161SCK7"/>